<dbReference type="InterPro" id="IPR000182">
    <property type="entry name" value="GNAT_dom"/>
</dbReference>
<dbReference type="RefSeq" id="WP_266152256.1">
    <property type="nucleotide sequence ID" value="NZ_CP064028.1"/>
</dbReference>
<protein>
    <submittedName>
        <fullName evidence="6">GNAT family N-acetyltransferase</fullName>
        <ecNumber evidence="6">2.3.1.-</ecNumber>
    </submittedName>
</protein>
<keyword evidence="6" id="KW-0012">Acyltransferase</keyword>
<dbReference type="InterPro" id="IPR011991">
    <property type="entry name" value="ArsR-like_HTH"/>
</dbReference>
<evidence type="ECO:0000256" key="3">
    <source>
        <dbReference type="ARBA" id="ARBA00023163"/>
    </source>
</evidence>
<dbReference type="SMART" id="SM00347">
    <property type="entry name" value="HTH_MARR"/>
    <property type="match status" value="1"/>
</dbReference>
<keyword evidence="3" id="KW-0804">Transcription</keyword>
<dbReference type="SUPFAM" id="SSF55729">
    <property type="entry name" value="Acyl-CoA N-acyltransferases (Nat)"/>
    <property type="match status" value="1"/>
</dbReference>
<dbReference type="Pfam" id="PF00583">
    <property type="entry name" value="Acetyltransf_1"/>
    <property type="match status" value="1"/>
</dbReference>
<organism evidence="6 7">
    <name type="scientific">Dyella halodurans</name>
    <dbReference type="NCBI Taxonomy" id="1920171"/>
    <lineage>
        <taxon>Bacteria</taxon>
        <taxon>Pseudomonadati</taxon>
        <taxon>Pseudomonadota</taxon>
        <taxon>Gammaproteobacteria</taxon>
        <taxon>Lysobacterales</taxon>
        <taxon>Rhodanobacteraceae</taxon>
        <taxon>Dyella</taxon>
    </lineage>
</organism>
<dbReference type="Gene3D" id="3.40.630.30">
    <property type="match status" value="1"/>
</dbReference>
<dbReference type="PROSITE" id="PS01117">
    <property type="entry name" value="HTH_MARR_1"/>
    <property type="match status" value="1"/>
</dbReference>
<dbReference type="Proteomes" id="UP001595961">
    <property type="component" value="Unassembled WGS sequence"/>
</dbReference>
<gene>
    <name evidence="6" type="ORF">ACFO5W_19495</name>
</gene>
<dbReference type="SUPFAM" id="SSF46785">
    <property type="entry name" value="Winged helix' DNA-binding domain"/>
    <property type="match status" value="1"/>
</dbReference>
<evidence type="ECO:0000259" key="4">
    <source>
        <dbReference type="PROSITE" id="PS50995"/>
    </source>
</evidence>
<sequence>MGPLMYLASLGELALGSRLKALSDHFYAAADEVYRSCGAPIESRWFPVLRYLWEHDATTVSEVATAIGQTHSAVSQLADKLVRAGLVKRRKDARDGRRSLLVLTDKGRGALTSLGPVWVAIRRGAMASLGQDGLTLLAALDACEKALQERPLVASILAEHAALGAAELEIISYEPALKEHFYRLNAAWLERYFRLEDIDRVVLGDPGRYVLKPGGAIFFARLGGEIIGTCALLHESPGVYELSKMGVDEAFRGLGAGRRLLDAAIAEFQRRQGRELFLESNSRLKTALRMYEQAGFVMQPSVRPGSHYERADVYMVYEENSRRPHPLGQGAAKRTRRTG</sequence>
<dbReference type="EC" id="2.3.1.-" evidence="6"/>
<dbReference type="InterPro" id="IPR036388">
    <property type="entry name" value="WH-like_DNA-bd_sf"/>
</dbReference>
<evidence type="ECO:0000313" key="6">
    <source>
        <dbReference type="EMBL" id="MFC4528836.1"/>
    </source>
</evidence>
<dbReference type="GO" id="GO:0016746">
    <property type="term" value="F:acyltransferase activity"/>
    <property type="evidence" value="ECO:0007669"/>
    <property type="project" value="UniProtKB-KW"/>
</dbReference>
<evidence type="ECO:0000256" key="2">
    <source>
        <dbReference type="ARBA" id="ARBA00023125"/>
    </source>
</evidence>
<dbReference type="CDD" id="cd00090">
    <property type="entry name" value="HTH_ARSR"/>
    <property type="match status" value="1"/>
</dbReference>
<evidence type="ECO:0000313" key="7">
    <source>
        <dbReference type="Proteomes" id="UP001595961"/>
    </source>
</evidence>
<name>A0ABV9C6Z7_9GAMM</name>
<dbReference type="Pfam" id="PF12802">
    <property type="entry name" value="MarR_2"/>
    <property type="match status" value="1"/>
</dbReference>
<keyword evidence="1" id="KW-0805">Transcription regulation</keyword>
<feature type="domain" description="HTH marR-type" evidence="4">
    <location>
        <begin position="12"/>
        <end position="162"/>
    </location>
</feature>
<keyword evidence="6" id="KW-0808">Transferase</keyword>
<dbReference type="InterPro" id="IPR039422">
    <property type="entry name" value="MarR/SlyA-like"/>
</dbReference>
<dbReference type="PROSITE" id="PS50995">
    <property type="entry name" value="HTH_MARR_2"/>
    <property type="match status" value="1"/>
</dbReference>
<keyword evidence="7" id="KW-1185">Reference proteome</keyword>
<dbReference type="InterPro" id="IPR036390">
    <property type="entry name" value="WH_DNA-bd_sf"/>
</dbReference>
<dbReference type="PANTHER" id="PTHR33164:SF43">
    <property type="entry name" value="HTH-TYPE TRANSCRIPTIONAL REPRESSOR YETL"/>
    <property type="match status" value="1"/>
</dbReference>
<dbReference type="InterPro" id="IPR016181">
    <property type="entry name" value="Acyl_CoA_acyltransferase"/>
</dbReference>
<dbReference type="PANTHER" id="PTHR33164">
    <property type="entry name" value="TRANSCRIPTIONAL REGULATOR, MARR FAMILY"/>
    <property type="match status" value="1"/>
</dbReference>
<dbReference type="CDD" id="cd04301">
    <property type="entry name" value="NAT_SF"/>
    <property type="match status" value="1"/>
</dbReference>
<dbReference type="PROSITE" id="PS51186">
    <property type="entry name" value="GNAT"/>
    <property type="match status" value="1"/>
</dbReference>
<dbReference type="InterPro" id="IPR023187">
    <property type="entry name" value="Tscrpt_reg_MarR-type_CS"/>
</dbReference>
<comment type="caution">
    <text evidence="6">The sequence shown here is derived from an EMBL/GenBank/DDBJ whole genome shotgun (WGS) entry which is preliminary data.</text>
</comment>
<accession>A0ABV9C6Z7</accession>
<dbReference type="EMBL" id="JBHSGA010000021">
    <property type="protein sequence ID" value="MFC4528836.1"/>
    <property type="molecule type" value="Genomic_DNA"/>
</dbReference>
<reference evidence="7" key="1">
    <citation type="journal article" date="2019" name="Int. J. Syst. Evol. Microbiol.">
        <title>The Global Catalogue of Microorganisms (GCM) 10K type strain sequencing project: providing services to taxonomists for standard genome sequencing and annotation.</title>
        <authorList>
            <consortium name="The Broad Institute Genomics Platform"/>
            <consortium name="The Broad Institute Genome Sequencing Center for Infectious Disease"/>
            <person name="Wu L."/>
            <person name="Ma J."/>
        </authorList>
    </citation>
    <scope>NUCLEOTIDE SEQUENCE [LARGE SCALE GENOMIC DNA]</scope>
    <source>
        <strain evidence="7">CCM 4481</strain>
    </source>
</reference>
<evidence type="ECO:0000259" key="5">
    <source>
        <dbReference type="PROSITE" id="PS51186"/>
    </source>
</evidence>
<proteinExistence type="predicted"/>
<dbReference type="Gene3D" id="1.10.10.10">
    <property type="entry name" value="Winged helix-like DNA-binding domain superfamily/Winged helix DNA-binding domain"/>
    <property type="match status" value="1"/>
</dbReference>
<keyword evidence="2" id="KW-0238">DNA-binding</keyword>
<dbReference type="InterPro" id="IPR000835">
    <property type="entry name" value="HTH_MarR-typ"/>
</dbReference>
<feature type="domain" description="N-acetyltransferase" evidence="5">
    <location>
        <begin position="168"/>
        <end position="320"/>
    </location>
</feature>
<evidence type="ECO:0000256" key="1">
    <source>
        <dbReference type="ARBA" id="ARBA00023015"/>
    </source>
</evidence>